<name>A0A919V9J7_9ACTN</name>
<keyword evidence="1" id="KW-0805">Transcription regulation</keyword>
<keyword evidence="3" id="KW-0804">Transcription</keyword>
<reference evidence="6" key="1">
    <citation type="submission" date="2021-01" db="EMBL/GenBank/DDBJ databases">
        <title>Whole genome shotgun sequence of Sinosporangium siamense NBRC 109515.</title>
        <authorList>
            <person name="Komaki H."/>
            <person name="Tamura T."/>
        </authorList>
    </citation>
    <scope>NUCLEOTIDE SEQUENCE</scope>
    <source>
        <strain evidence="6">NBRC 109515</strain>
    </source>
</reference>
<dbReference type="InterPro" id="IPR001647">
    <property type="entry name" value="HTH_TetR"/>
</dbReference>
<dbReference type="GO" id="GO:0000976">
    <property type="term" value="F:transcription cis-regulatory region binding"/>
    <property type="evidence" value="ECO:0007669"/>
    <property type="project" value="TreeGrafter"/>
</dbReference>
<organism evidence="6 7">
    <name type="scientific">Sinosporangium siamense</name>
    <dbReference type="NCBI Taxonomy" id="1367973"/>
    <lineage>
        <taxon>Bacteria</taxon>
        <taxon>Bacillati</taxon>
        <taxon>Actinomycetota</taxon>
        <taxon>Actinomycetes</taxon>
        <taxon>Streptosporangiales</taxon>
        <taxon>Streptosporangiaceae</taxon>
        <taxon>Sinosporangium</taxon>
    </lineage>
</organism>
<dbReference type="SUPFAM" id="SSF46689">
    <property type="entry name" value="Homeodomain-like"/>
    <property type="match status" value="1"/>
</dbReference>
<dbReference type="InterPro" id="IPR025996">
    <property type="entry name" value="MT1864/Rv1816-like_C"/>
</dbReference>
<dbReference type="Gene3D" id="1.10.357.10">
    <property type="entry name" value="Tetracycline Repressor, domain 2"/>
    <property type="match status" value="1"/>
</dbReference>
<accession>A0A919V9J7</accession>
<evidence type="ECO:0000256" key="2">
    <source>
        <dbReference type="ARBA" id="ARBA00023125"/>
    </source>
</evidence>
<sequence>MAGRRHIAAVRTPYSGVMVSSPRQRYRDQVRAEIKQAALAQIGEGGVGALSLNAVAKQFGMTGPALYKYFRSRDDLLTELIIEGFDDVARAVYAAVREGVPARERLHALAEAFHRWALAKPHLFQLLFGTPVAGYQAPQETSEQARGVMGPFLPIFAQGTAPASLRAEVVQWMEDMPLVATWVHVFAPDGDPASALAGGVMVWARLHGIISLEVEGQFAGMGHRAETLRVIEMDSLADLWGI</sequence>
<dbReference type="Proteomes" id="UP000606172">
    <property type="component" value="Unassembled WGS sequence"/>
</dbReference>
<dbReference type="GO" id="GO:0003700">
    <property type="term" value="F:DNA-binding transcription factor activity"/>
    <property type="evidence" value="ECO:0007669"/>
    <property type="project" value="TreeGrafter"/>
</dbReference>
<comment type="caution">
    <text evidence="6">The sequence shown here is derived from an EMBL/GenBank/DDBJ whole genome shotgun (WGS) entry which is preliminary data.</text>
</comment>
<dbReference type="InterPro" id="IPR050109">
    <property type="entry name" value="HTH-type_TetR-like_transc_reg"/>
</dbReference>
<dbReference type="InterPro" id="IPR036271">
    <property type="entry name" value="Tet_transcr_reg_TetR-rel_C_sf"/>
</dbReference>
<keyword evidence="2 4" id="KW-0238">DNA-binding</keyword>
<dbReference type="Pfam" id="PF13305">
    <property type="entry name" value="TetR_C_33"/>
    <property type="match status" value="1"/>
</dbReference>
<evidence type="ECO:0000256" key="1">
    <source>
        <dbReference type="ARBA" id="ARBA00023015"/>
    </source>
</evidence>
<evidence type="ECO:0000259" key="5">
    <source>
        <dbReference type="PROSITE" id="PS50977"/>
    </source>
</evidence>
<feature type="domain" description="HTH tetR-type" evidence="5">
    <location>
        <begin position="28"/>
        <end position="88"/>
    </location>
</feature>
<dbReference type="PANTHER" id="PTHR30055:SF243">
    <property type="entry name" value="HTH-TYPE TRANSCRIPTIONAL REGULATOR RV1816"/>
    <property type="match status" value="1"/>
</dbReference>
<dbReference type="AlphaFoldDB" id="A0A919V9J7"/>
<dbReference type="PROSITE" id="PS50977">
    <property type="entry name" value="HTH_TETR_2"/>
    <property type="match status" value="1"/>
</dbReference>
<dbReference type="EMBL" id="BOOW01000057">
    <property type="protein sequence ID" value="GII97290.1"/>
    <property type="molecule type" value="Genomic_DNA"/>
</dbReference>
<dbReference type="SUPFAM" id="SSF48498">
    <property type="entry name" value="Tetracyclin repressor-like, C-terminal domain"/>
    <property type="match status" value="1"/>
</dbReference>
<evidence type="ECO:0000256" key="4">
    <source>
        <dbReference type="PROSITE-ProRule" id="PRU00335"/>
    </source>
</evidence>
<protein>
    <submittedName>
        <fullName evidence="6">TetR family transcriptional regulator</fullName>
    </submittedName>
</protein>
<dbReference type="PANTHER" id="PTHR30055">
    <property type="entry name" value="HTH-TYPE TRANSCRIPTIONAL REGULATOR RUTR"/>
    <property type="match status" value="1"/>
</dbReference>
<evidence type="ECO:0000256" key="3">
    <source>
        <dbReference type="ARBA" id="ARBA00023163"/>
    </source>
</evidence>
<dbReference type="Pfam" id="PF00440">
    <property type="entry name" value="TetR_N"/>
    <property type="match status" value="1"/>
</dbReference>
<dbReference type="InterPro" id="IPR009057">
    <property type="entry name" value="Homeodomain-like_sf"/>
</dbReference>
<gene>
    <name evidence="6" type="ORF">Ssi02_75210</name>
</gene>
<evidence type="ECO:0000313" key="7">
    <source>
        <dbReference type="Proteomes" id="UP000606172"/>
    </source>
</evidence>
<keyword evidence="7" id="KW-1185">Reference proteome</keyword>
<feature type="DNA-binding region" description="H-T-H motif" evidence="4">
    <location>
        <begin position="51"/>
        <end position="70"/>
    </location>
</feature>
<proteinExistence type="predicted"/>
<evidence type="ECO:0000313" key="6">
    <source>
        <dbReference type="EMBL" id="GII97290.1"/>
    </source>
</evidence>